<keyword evidence="3" id="KW-1185">Reference proteome</keyword>
<organism evidence="2 3">
    <name type="scientific">Novosphingobium mathurense</name>
    <dbReference type="NCBI Taxonomy" id="428990"/>
    <lineage>
        <taxon>Bacteria</taxon>
        <taxon>Pseudomonadati</taxon>
        <taxon>Pseudomonadota</taxon>
        <taxon>Alphaproteobacteria</taxon>
        <taxon>Sphingomonadales</taxon>
        <taxon>Sphingomonadaceae</taxon>
        <taxon>Novosphingobium</taxon>
    </lineage>
</organism>
<proteinExistence type="predicted"/>
<evidence type="ECO:0000259" key="1">
    <source>
        <dbReference type="Pfam" id="PF05899"/>
    </source>
</evidence>
<gene>
    <name evidence="2" type="ORF">SAMN06295987_103257</name>
</gene>
<name>A0A1U6HX26_9SPHN</name>
<dbReference type="AlphaFoldDB" id="A0A1U6HX26"/>
<dbReference type="PANTHER" id="PTHR40943">
    <property type="entry name" value="CYTOPLASMIC PROTEIN-RELATED"/>
    <property type="match status" value="1"/>
</dbReference>
<dbReference type="InterPro" id="IPR008579">
    <property type="entry name" value="UGlyAH_Cupin_dom"/>
</dbReference>
<dbReference type="InterPro" id="IPR011051">
    <property type="entry name" value="RmlC_Cupin_sf"/>
</dbReference>
<feature type="domain" description="(S)-ureidoglycine aminohydrolase cupin" evidence="1">
    <location>
        <begin position="160"/>
        <end position="233"/>
    </location>
</feature>
<dbReference type="Proteomes" id="UP000190989">
    <property type="component" value="Unassembled WGS sequence"/>
</dbReference>
<reference evidence="3" key="1">
    <citation type="submission" date="2017-02" db="EMBL/GenBank/DDBJ databases">
        <authorList>
            <person name="Varghese N."/>
            <person name="Submissions S."/>
        </authorList>
    </citation>
    <scope>NUCLEOTIDE SEQUENCE [LARGE SCALE GENOMIC DNA]</scope>
    <source>
        <strain evidence="3">SM117</strain>
    </source>
</reference>
<evidence type="ECO:0000313" key="3">
    <source>
        <dbReference type="Proteomes" id="UP000190989"/>
    </source>
</evidence>
<dbReference type="Pfam" id="PF05899">
    <property type="entry name" value="Cupin_3"/>
    <property type="match status" value="1"/>
</dbReference>
<dbReference type="SUPFAM" id="SSF51182">
    <property type="entry name" value="RmlC-like cupins"/>
    <property type="match status" value="2"/>
</dbReference>
<sequence length="240" mass="25359">MNTLTGCPTFIDLRAMAANLPAAGNDDADPFTSGAHLVDIRSGPCEVGLFALAAGKGETREDRGDTWVFVLEGAVTLADATGSLDLAAGESCGVARGTAFTWSCSAPAKLLFMRYLEGNPGTPGISPIANDAALSPSNPPAAELLLGETPSCRSNTMFASADEAFKCGVWDSTPYQRKPIFFHHCELMHLLAGSVTFVDADGRESTFSKGDTFIIEQGAECSWDSQVDVAKIFALWRKPA</sequence>
<dbReference type="STRING" id="428990.SAMN06295987_103257"/>
<dbReference type="Gene3D" id="2.60.120.10">
    <property type="entry name" value="Jelly Rolls"/>
    <property type="match status" value="2"/>
</dbReference>
<dbReference type="EMBL" id="FVZE01000003">
    <property type="protein sequence ID" value="SLK00266.1"/>
    <property type="molecule type" value="Genomic_DNA"/>
</dbReference>
<dbReference type="RefSeq" id="WP_245829097.1">
    <property type="nucleotide sequence ID" value="NZ_FVZE01000003.1"/>
</dbReference>
<dbReference type="InterPro" id="IPR014710">
    <property type="entry name" value="RmlC-like_jellyroll"/>
</dbReference>
<accession>A0A1U6HX26</accession>
<protein>
    <submittedName>
        <fullName evidence="2">Predicted enzyme of the cupin superfamily</fullName>
    </submittedName>
</protein>
<evidence type="ECO:0000313" key="2">
    <source>
        <dbReference type="EMBL" id="SLK00266.1"/>
    </source>
</evidence>
<dbReference type="PANTHER" id="PTHR40943:SF1">
    <property type="entry name" value="CYTOPLASMIC PROTEIN"/>
    <property type="match status" value="1"/>
</dbReference>